<accession>A0A6C0FAR7</accession>
<protein>
    <submittedName>
        <fullName evidence="1">Uncharacterized protein</fullName>
    </submittedName>
</protein>
<reference evidence="1" key="1">
    <citation type="journal article" date="2020" name="Nature">
        <title>Giant virus diversity and host interactions through global metagenomics.</title>
        <authorList>
            <person name="Schulz F."/>
            <person name="Roux S."/>
            <person name="Paez-Espino D."/>
            <person name="Jungbluth S."/>
            <person name="Walsh D.A."/>
            <person name="Denef V.J."/>
            <person name="McMahon K.D."/>
            <person name="Konstantinidis K.T."/>
            <person name="Eloe-Fadrosh E.A."/>
            <person name="Kyrpides N.C."/>
            <person name="Woyke T."/>
        </authorList>
    </citation>
    <scope>NUCLEOTIDE SEQUENCE</scope>
    <source>
        <strain evidence="1">GVMAG-M-3300009182-46</strain>
    </source>
</reference>
<evidence type="ECO:0000313" key="1">
    <source>
        <dbReference type="EMBL" id="QHT36255.1"/>
    </source>
</evidence>
<organism evidence="1">
    <name type="scientific">viral metagenome</name>
    <dbReference type="NCBI Taxonomy" id="1070528"/>
    <lineage>
        <taxon>unclassified sequences</taxon>
        <taxon>metagenomes</taxon>
        <taxon>organismal metagenomes</taxon>
    </lineage>
</organism>
<proteinExistence type="predicted"/>
<name>A0A6C0FAR7_9ZZZZ</name>
<dbReference type="AlphaFoldDB" id="A0A6C0FAR7"/>
<sequence length="33" mass="4062">MCVLNEKSVKVQRCIFMRAFYTRINIKRKIKML</sequence>
<dbReference type="EMBL" id="MN739033">
    <property type="protein sequence ID" value="QHT36255.1"/>
    <property type="molecule type" value="Genomic_DNA"/>
</dbReference>